<feature type="active site" description="Charge relay system" evidence="8 9">
    <location>
        <position position="137"/>
    </location>
</feature>
<dbReference type="AlphaFoldDB" id="A0ABD3DSY3"/>
<dbReference type="InterPro" id="IPR015500">
    <property type="entry name" value="Peptidase_S8_subtilisin-rel"/>
</dbReference>
<keyword evidence="4 10" id="KW-0732">Signal</keyword>
<reference evidence="16" key="1">
    <citation type="journal article" date="2024" name="IScience">
        <title>Strigolactones Initiate the Formation of Haustorium-like Structures in Castilleja.</title>
        <authorList>
            <person name="Buerger M."/>
            <person name="Peterson D."/>
            <person name="Chory J."/>
        </authorList>
    </citation>
    <scope>NUCLEOTIDE SEQUENCE [LARGE SCALE GENOMIC DNA]</scope>
</reference>
<evidence type="ECO:0000259" key="11">
    <source>
        <dbReference type="Pfam" id="PF00082"/>
    </source>
</evidence>
<keyword evidence="3 9" id="KW-0645">Protease</keyword>
<dbReference type="InterPro" id="IPR034197">
    <property type="entry name" value="Peptidases_S8_3"/>
</dbReference>
<dbReference type="Gene3D" id="2.60.40.2310">
    <property type="match status" value="1"/>
</dbReference>
<keyword evidence="16" id="KW-1185">Reference proteome</keyword>
<dbReference type="PANTHER" id="PTHR10795">
    <property type="entry name" value="PROPROTEIN CONVERTASE SUBTILISIN/KEXIN"/>
    <property type="match status" value="1"/>
</dbReference>
<keyword evidence="5 9" id="KW-0378">Hydrolase</keyword>
<evidence type="ECO:0000256" key="5">
    <source>
        <dbReference type="ARBA" id="ARBA00022801"/>
    </source>
</evidence>
<keyword evidence="7" id="KW-0325">Glycoprotein</keyword>
<dbReference type="EMBL" id="JAVIJP010000013">
    <property type="protein sequence ID" value="KAL3645368.1"/>
    <property type="molecule type" value="Genomic_DNA"/>
</dbReference>
<feature type="domain" description="Subtilisin-like protease fibronectin type-III" evidence="14">
    <location>
        <begin position="632"/>
        <end position="728"/>
    </location>
</feature>
<dbReference type="SUPFAM" id="SSF52743">
    <property type="entry name" value="Subtilisin-like"/>
    <property type="match status" value="1"/>
</dbReference>
<feature type="active site" description="Charge relay system" evidence="8 9">
    <location>
        <position position="520"/>
    </location>
</feature>
<dbReference type="Gene3D" id="3.30.70.80">
    <property type="entry name" value="Peptidase S8 propeptide/proteinase inhibitor I9"/>
    <property type="match status" value="1"/>
</dbReference>
<gene>
    <name evidence="15" type="ORF">CASFOL_010548</name>
</gene>
<dbReference type="Pfam" id="PF00082">
    <property type="entry name" value="Peptidase_S8"/>
    <property type="match status" value="1"/>
</dbReference>
<evidence type="ECO:0000256" key="1">
    <source>
        <dbReference type="ARBA" id="ARBA00004613"/>
    </source>
</evidence>
<dbReference type="PROSITE" id="PS00136">
    <property type="entry name" value="SUBTILASE_ASP"/>
    <property type="match status" value="1"/>
</dbReference>
<dbReference type="PRINTS" id="PR00723">
    <property type="entry name" value="SUBTILISIN"/>
</dbReference>
<evidence type="ECO:0000256" key="2">
    <source>
        <dbReference type="ARBA" id="ARBA00011073"/>
    </source>
</evidence>
<dbReference type="Proteomes" id="UP001632038">
    <property type="component" value="Unassembled WGS sequence"/>
</dbReference>
<evidence type="ECO:0000256" key="3">
    <source>
        <dbReference type="ARBA" id="ARBA00022670"/>
    </source>
</evidence>
<dbReference type="GO" id="GO:0004252">
    <property type="term" value="F:serine-type endopeptidase activity"/>
    <property type="evidence" value="ECO:0007669"/>
    <property type="project" value="UniProtKB-UniRule"/>
</dbReference>
<dbReference type="CDD" id="cd04852">
    <property type="entry name" value="Peptidases_S8_3"/>
    <property type="match status" value="1"/>
</dbReference>
<evidence type="ECO:0000259" key="14">
    <source>
        <dbReference type="Pfam" id="PF17766"/>
    </source>
</evidence>
<feature type="chain" id="PRO_5044796944" evidence="10">
    <location>
        <begin position="23"/>
        <end position="734"/>
    </location>
</feature>
<evidence type="ECO:0000259" key="12">
    <source>
        <dbReference type="Pfam" id="PF02225"/>
    </source>
</evidence>
<dbReference type="Pfam" id="PF02225">
    <property type="entry name" value="PA"/>
    <property type="match status" value="1"/>
</dbReference>
<evidence type="ECO:0000256" key="7">
    <source>
        <dbReference type="ARBA" id="ARBA00023180"/>
    </source>
</evidence>
<evidence type="ECO:0000256" key="8">
    <source>
        <dbReference type="PIRSR" id="PIRSR615500-1"/>
    </source>
</evidence>
<evidence type="ECO:0000256" key="4">
    <source>
        <dbReference type="ARBA" id="ARBA00022729"/>
    </source>
</evidence>
<keyword evidence="6 9" id="KW-0720">Serine protease</keyword>
<accession>A0ABD3DSY3</accession>
<feature type="domain" description="Peptidase S8/S53" evidence="11">
    <location>
        <begin position="128"/>
        <end position="557"/>
    </location>
</feature>
<dbReference type="InterPro" id="IPR023827">
    <property type="entry name" value="Peptidase_S8_Asp-AS"/>
</dbReference>
<dbReference type="Gene3D" id="3.50.30.30">
    <property type="match status" value="1"/>
</dbReference>
<evidence type="ECO:0000313" key="15">
    <source>
        <dbReference type="EMBL" id="KAL3645368.1"/>
    </source>
</evidence>
<dbReference type="Pfam" id="PF05922">
    <property type="entry name" value="Inhibitor_I9"/>
    <property type="match status" value="1"/>
</dbReference>
<dbReference type="GO" id="GO:0005576">
    <property type="term" value="C:extracellular region"/>
    <property type="evidence" value="ECO:0007669"/>
    <property type="project" value="UniProtKB-SubCell"/>
</dbReference>
<name>A0ABD3DSY3_9LAMI</name>
<comment type="caution">
    <text evidence="15">The sequence shown here is derived from an EMBL/GenBank/DDBJ whole genome shotgun (WGS) entry which is preliminary data.</text>
</comment>
<feature type="signal peptide" evidence="10">
    <location>
        <begin position="1"/>
        <end position="22"/>
    </location>
</feature>
<sequence>MDLHKLLYSLMLSLFSLFFVLAQTNSDEVKSYIIHVKKLENNNIHTTKYHNSFLLAITTNDDSLLYSYKHVISGFAARLTAGELESMKKKDGFISAHPETMHQLSTTRSHSFLGLHQGKGLWNQSNEGKGVIIGVLDTGVYPSHPSFIDENMPLPPDKWKGECEFPNKTDCNNKLIGARLFNRASSVSSNVDEETVIDENGHGTHTASTAAGVFVENACLLGSACGTAVGMAPKAHLAIYKVCSNSGGCSDINILAGLDAAIEDEVDVMSLSFSVGSKPFYNDVIAIGTFAAVQKGIFVSCSAGNGGPFAQTIENEAPWVLTVGASTIDRKLMATAKLGNEQVFNGESVYQPKDFPAGKMLPLVYGSSCGNISFDVKGKVVLCDGAYDIYPLDQSWEVKEAGGAAAILVNLEQYGYSTYAEAHVLPATEVSYMAGQRIKAYINSTKSPTATILFGGTVIGDPLAPTITAFSSRGPSLQTPGVLKPDIVGPGVNIIAAWPFRFDADTSGSKLTFAVTSGTSMSTPHLGGVAALLKRAHPNWSPAAIKSAIMTTADLVNAGKTAILDEKLTPADAFATGAGHVNPSKATDPGLVYDMEPDGYIPFLCGLGYTDEQLGKIARKSVSCTSKIPQGQLNYPTFSVSLGSSSQTFNRTVTNVGERFSYYFVRIVEPKGVKIVVKPRQLWFSRVNQKATYYVTFSSRNNVTTSIYSQGYLQWISMKHTVRSVISVKLTGEV</sequence>
<dbReference type="InterPro" id="IPR003137">
    <property type="entry name" value="PA_domain"/>
</dbReference>
<dbReference type="PROSITE" id="PS51892">
    <property type="entry name" value="SUBTILASE"/>
    <property type="match status" value="1"/>
</dbReference>
<evidence type="ECO:0000256" key="9">
    <source>
        <dbReference type="PROSITE-ProRule" id="PRU01240"/>
    </source>
</evidence>
<dbReference type="InterPro" id="IPR045051">
    <property type="entry name" value="SBT"/>
</dbReference>
<feature type="domain" description="PA" evidence="12">
    <location>
        <begin position="362"/>
        <end position="438"/>
    </location>
</feature>
<dbReference type="InterPro" id="IPR036852">
    <property type="entry name" value="Peptidase_S8/S53_dom_sf"/>
</dbReference>
<dbReference type="FunFam" id="3.40.50.200:FF:000006">
    <property type="entry name" value="Subtilisin-like protease SBT1.5"/>
    <property type="match status" value="1"/>
</dbReference>
<dbReference type="InterPro" id="IPR000209">
    <property type="entry name" value="Peptidase_S8/S53_dom"/>
</dbReference>
<protein>
    <submittedName>
        <fullName evidence="15">Uncharacterized protein</fullName>
    </submittedName>
</protein>
<evidence type="ECO:0000313" key="16">
    <source>
        <dbReference type="Proteomes" id="UP001632038"/>
    </source>
</evidence>
<evidence type="ECO:0000256" key="10">
    <source>
        <dbReference type="SAM" id="SignalP"/>
    </source>
</evidence>
<dbReference type="Gene3D" id="3.40.50.200">
    <property type="entry name" value="Peptidase S8/S53 domain"/>
    <property type="match status" value="1"/>
</dbReference>
<comment type="similarity">
    <text evidence="2 9">Belongs to the peptidase S8 family.</text>
</comment>
<feature type="domain" description="Inhibitor I9" evidence="13">
    <location>
        <begin position="31"/>
        <end position="104"/>
    </location>
</feature>
<dbReference type="CDD" id="cd02120">
    <property type="entry name" value="PA_subtilisin_like"/>
    <property type="match status" value="1"/>
</dbReference>
<proteinExistence type="inferred from homology"/>
<organism evidence="15 16">
    <name type="scientific">Castilleja foliolosa</name>
    <dbReference type="NCBI Taxonomy" id="1961234"/>
    <lineage>
        <taxon>Eukaryota</taxon>
        <taxon>Viridiplantae</taxon>
        <taxon>Streptophyta</taxon>
        <taxon>Embryophyta</taxon>
        <taxon>Tracheophyta</taxon>
        <taxon>Spermatophyta</taxon>
        <taxon>Magnoliopsida</taxon>
        <taxon>eudicotyledons</taxon>
        <taxon>Gunneridae</taxon>
        <taxon>Pentapetalae</taxon>
        <taxon>asterids</taxon>
        <taxon>lamiids</taxon>
        <taxon>Lamiales</taxon>
        <taxon>Orobanchaceae</taxon>
        <taxon>Pedicularideae</taxon>
        <taxon>Castillejinae</taxon>
        <taxon>Castilleja</taxon>
    </lineage>
</organism>
<evidence type="ECO:0000256" key="6">
    <source>
        <dbReference type="ARBA" id="ARBA00022825"/>
    </source>
</evidence>
<comment type="subcellular location">
    <subcellularLocation>
        <location evidence="1">Secreted</location>
    </subcellularLocation>
</comment>
<dbReference type="GO" id="GO:0006508">
    <property type="term" value="P:proteolysis"/>
    <property type="evidence" value="ECO:0007669"/>
    <property type="project" value="UniProtKB-KW"/>
</dbReference>
<dbReference type="Pfam" id="PF17766">
    <property type="entry name" value="fn3_6"/>
    <property type="match status" value="1"/>
</dbReference>
<evidence type="ECO:0000259" key="13">
    <source>
        <dbReference type="Pfam" id="PF05922"/>
    </source>
</evidence>
<dbReference type="InterPro" id="IPR041469">
    <property type="entry name" value="Subtilisin-like_FN3"/>
</dbReference>
<dbReference type="InterPro" id="IPR010259">
    <property type="entry name" value="S8pro/Inhibitor_I9"/>
</dbReference>
<dbReference type="InterPro" id="IPR037045">
    <property type="entry name" value="S8pro/Inhibitor_I9_sf"/>
</dbReference>
<feature type="active site" description="Charge relay system" evidence="8 9">
    <location>
        <position position="202"/>
    </location>
</feature>